<gene>
    <name evidence="1" type="ORF">HDU87_003392</name>
</gene>
<dbReference type="EMBL" id="JADGJQ010000243">
    <property type="protein sequence ID" value="KAJ3165015.1"/>
    <property type="molecule type" value="Genomic_DNA"/>
</dbReference>
<reference evidence="1" key="1">
    <citation type="submission" date="2020-05" db="EMBL/GenBank/DDBJ databases">
        <title>Phylogenomic resolution of chytrid fungi.</title>
        <authorList>
            <person name="Stajich J.E."/>
            <person name="Amses K."/>
            <person name="Simmons R."/>
            <person name="Seto K."/>
            <person name="Myers J."/>
            <person name="Bonds A."/>
            <person name="Quandt C.A."/>
            <person name="Barry K."/>
            <person name="Liu P."/>
            <person name="Grigoriev I."/>
            <person name="Longcore J.E."/>
            <person name="James T.Y."/>
        </authorList>
    </citation>
    <scope>NUCLEOTIDE SEQUENCE</scope>
    <source>
        <strain evidence="1">JEL0379</strain>
    </source>
</reference>
<name>A0AAD5TC52_9FUNG</name>
<organism evidence="1 2">
    <name type="scientific">Geranomyces variabilis</name>
    <dbReference type="NCBI Taxonomy" id="109894"/>
    <lineage>
        <taxon>Eukaryota</taxon>
        <taxon>Fungi</taxon>
        <taxon>Fungi incertae sedis</taxon>
        <taxon>Chytridiomycota</taxon>
        <taxon>Chytridiomycota incertae sedis</taxon>
        <taxon>Chytridiomycetes</taxon>
        <taxon>Spizellomycetales</taxon>
        <taxon>Powellomycetaceae</taxon>
        <taxon>Geranomyces</taxon>
    </lineage>
</organism>
<evidence type="ECO:0000313" key="2">
    <source>
        <dbReference type="Proteomes" id="UP001212152"/>
    </source>
</evidence>
<evidence type="ECO:0000313" key="1">
    <source>
        <dbReference type="EMBL" id="KAJ3165015.1"/>
    </source>
</evidence>
<protein>
    <submittedName>
        <fullName evidence="1">Uncharacterized protein</fullName>
    </submittedName>
</protein>
<dbReference type="Proteomes" id="UP001212152">
    <property type="component" value="Unassembled WGS sequence"/>
</dbReference>
<comment type="caution">
    <text evidence="1">The sequence shown here is derived from an EMBL/GenBank/DDBJ whole genome shotgun (WGS) entry which is preliminary data.</text>
</comment>
<feature type="non-terminal residue" evidence="1">
    <location>
        <position position="1"/>
    </location>
</feature>
<accession>A0AAD5TC52</accession>
<proteinExistence type="predicted"/>
<keyword evidence="2" id="KW-1185">Reference proteome</keyword>
<sequence>DVTMITAPLTSFLCDKTPASHYGIIEQLVAGECMDVTDAELEQALGLELSSLTDPAPASNNHYYYIRSWAITYADLSRVLAYWKENDILSPAQWTWMAWRIDTHAPETTMFFRYVGVTEGRRPVDRFMDDLIKRRHGLLAAFQNALLQVAPDVAASVRVYLVPSATMTAAAQQGFVDDRESIIVAFLGGRNKLLNRQAGGYFSSYTLSSADADLYRSLGLSFFQALETNYDQAPNAMAQGIQLWAQSVLDYALENPENSGTSLRPMTTAHRDIMIQQATPRSFVRDAGKEVLMVLVGKDNTLEDFISNVPFLDGESRAGRLTADYLARIYSWEYQLPTWSYRLISSKTLPFVDLYPFPRYCKDPELFQLLAGYLRATTPLITVTFSQPISSIATANFYHSIGIPQDEFLDHVGVPRLAHYAPADWLTNDAMQSPPAGYWTIVIPHIDPGHDKYGIQLVALHRVFDLTWWITMYVAEIICERRTPFYPMTSRDALVQQVCVTGESSTVVSRWA</sequence>
<dbReference type="AlphaFoldDB" id="A0AAD5TC52"/>